<comment type="caution">
    <text evidence="3">The sequence shown here is derived from an EMBL/GenBank/DDBJ whole genome shotgun (WGS) entry which is preliminary data.</text>
</comment>
<gene>
    <name evidence="3" type="ORF">TM35_000024740</name>
</gene>
<evidence type="ECO:0000259" key="2">
    <source>
        <dbReference type="PROSITE" id="PS50076"/>
    </source>
</evidence>
<feature type="region of interest" description="Disordered" evidence="1">
    <location>
        <begin position="79"/>
        <end position="126"/>
    </location>
</feature>
<dbReference type="PROSITE" id="PS50076">
    <property type="entry name" value="DNAJ_2"/>
    <property type="match status" value="1"/>
</dbReference>
<dbReference type="SMART" id="SM00271">
    <property type="entry name" value="DnaJ"/>
    <property type="match status" value="1"/>
</dbReference>
<evidence type="ECO:0000313" key="3">
    <source>
        <dbReference type="EMBL" id="ORC93148.1"/>
    </source>
</evidence>
<dbReference type="AlphaFoldDB" id="A0A1X0P8E8"/>
<organism evidence="3 4">
    <name type="scientific">Trypanosoma theileri</name>
    <dbReference type="NCBI Taxonomy" id="67003"/>
    <lineage>
        <taxon>Eukaryota</taxon>
        <taxon>Discoba</taxon>
        <taxon>Euglenozoa</taxon>
        <taxon>Kinetoplastea</taxon>
        <taxon>Metakinetoplastina</taxon>
        <taxon>Trypanosomatida</taxon>
        <taxon>Trypanosomatidae</taxon>
        <taxon>Trypanosoma</taxon>
    </lineage>
</organism>
<dbReference type="InterPro" id="IPR001623">
    <property type="entry name" value="DnaJ_domain"/>
</dbReference>
<keyword evidence="4" id="KW-1185">Reference proteome</keyword>
<dbReference type="OrthoDB" id="10250354at2759"/>
<feature type="compositionally biased region" description="Polar residues" evidence="1">
    <location>
        <begin position="112"/>
        <end position="126"/>
    </location>
</feature>
<dbReference type="SUPFAM" id="SSF46565">
    <property type="entry name" value="Chaperone J-domain"/>
    <property type="match status" value="1"/>
</dbReference>
<dbReference type="Proteomes" id="UP000192257">
    <property type="component" value="Unassembled WGS sequence"/>
</dbReference>
<dbReference type="CDD" id="cd06257">
    <property type="entry name" value="DnaJ"/>
    <property type="match status" value="1"/>
</dbReference>
<evidence type="ECO:0000313" key="4">
    <source>
        <dbReference type="Proteomes" id="UP000192257"/>
    </source>
</evidence>
<dbReference type="InterPro" id="IPR050817">
    <property type="entry name" value="DjlA_DnaK_co-chaperone"/>
</dbReference>
<feature type="compositionally biased region" description="Low complexity" evidence="1">
    <location>
        <begin position="88"/>
        <end position="100"/>
    </location>
</feature>
<sequence length="283" mass="31009">MNTLGLDDVSKSDPLLHNLTALSFQAPGTAVQGGKDANNGGGNARMAQVDLGDLFSDLSVPGGSPGTSTHVNTSRDLNEQNKAHKQKPILQQPKPQPQKQGLVESSDPLDTFFNSAPSNVPPVSNVTHDDVCANDLFDFSRPGERARYSDERSFLEAFENQGKGKRGETRDGPSLADLSKGSSGNKVKARLLKIMNYYDVLGVTFNATPEEIRKQYKKKALELHPDRVGRDQTEEEAELFKVMTKAHEILCDAEERAKYDAELRSSSNGATGEATWLFHLHQE</sequence>
<feature type="domain" description="J" evidence="2">
    <location>
        <begin position="196"/>
        <end position="263"/>
    </location>
</feature>
<evidence type="ECO:0000256" key="1">
    <source>
        <dbReference type="SAM" id="MobiDB-lite"/>
    </source>
</evidence>
<dbReference type="STRING" id="67003.A0A1X0P8E8"/>
<dbReference type="VEuPathDB" id="TriTrypDB:TM35_000024740"/>
<dbReference type="PANTHER" id="PTHR24074">
    <property type="entry name" value="CO-CHAPERONE PROTEIN DJLA"/>
    <property type="match status" value="1"/>
</dbReference>
<accession>A0A1X0P8E8</accession>
<feature type="region of interest" description="Disordered" evidence="1">
    <location>
        <begin position="55"/>
        <end position="74"/>
    </location>
</feature>
<reference evidence="3 4" key="1">
    <citation type="submission" date="2017-03" db="EMBL/GenBank/DDBJ databases">
        <title>An alternative strategy for trypanosome survival in the mammalian bloodstream revealed through genome and transcriptome analysis of the ubiquitous bovine parasite Trypanosoma (Megatrypanum) theileri.</title>
        <authorList>
            <person name="Kelly S."/>
            <person name="Ivens A."/>
            <person name="Mott A."/>
            <person name="O'Neill E."/>
            <person name="Emms D."/>
            <person name="Macleod O."/>
            <person name="Voorheis P."/>
            <person name="Matthews J."/>
            <person name="Matthews K."/>
            <person name="Carrington M."/>
        </authorList>
    </citation>
    <scope>NUCLEOTIDE SEQUENCE [LARGE SCALE GENOMIC DNA]</scope>
    <source>
        <strain evidence="3">Edinburgh</strain>
    </source>
</reference>
<name>A0A1X0P8E8_9TRYP</name>
<dbReference type="Pfam" id="PF00226">
    <property type="entry name" value="DnaJ"/>
    <property type="match status" value="1"/>
</dbReference>
<proteinExistence type="predicted"/>
<dbReference type="PRINTS" id="PR00625">
    <property type="entry name" value="JDOMAIN"/>
</dbReference>
<feature type="region of interest" description="Disordered" evidence="1">
    <location>
        <begin position="159"/>
        <end position="182"/>
    </location>
</feature>
<dbReference type="GeneID" id="39981572"/>
<protein>
    <submittedName>
        <fullName evidence="3">Putative DnaJ chaperone protein</fullName>
    </submittedName>
</protein>
<dbReference type="Gene3D" id="1.10.287.110">
    <property type="entry name" value="DnaJ domain"/>
    <property type="match status" value="1"/>
</dbReference>
<dbReference type="InterPro" id="IPR036869">
    <property type="entry name" value="J_dom_sf"/>
</dbReference>
<dbReference type="InterPro" id="IPR018253">
    <property type="entry name" value="DnaJ_domain_CS"/>
</dbReference>
<dbReference type="PROSITE" id="PS00636">
    <property type="entry name" value="DNAJ_1"/>
    <property type="match status" value="1"/>
</dbReference>
<dbReference type="EMBL" id="NBCO01000002">
    <property type="protein sequence ID" value="ORC93148.1"/>
    <property type="molecule type" value="Genomic_DNA"/>
</dbReference>
<dbReference type="RefSeq" id="XP_028887214.1">
    <property type="nucleotide sequence ID" value="XM_029021792.1"/>
</dbReference>